<evidence type="ECO:0000256" key="11">
    <source>
        <dbReference type="RuleBase" id="RU362042"/>
    </source>
</evidence>
<protein>
    <recommendedName>
        <fullName evidence="4 11">Signal peptidase I</fullName>
        <ecNumber evidence="4 11">3.4.21.89</ecNumber>
    </recommendedName>
</protein>
<keyword evidence="11" id="KW-0645">Protease</keyword>
<evidence type="ECO:0000256" key="1">
    <source>
        <dbReference type="ARBA" id="ARBA00000677"/>
    </source>
</evidence>
<keyword evidence="6 11" id="KW-0812">Transmembrane</keyword>
<dbReference type="InterPro" id="IPR036286">
    <property type="entry name" value="LexA/Signal_pep-like_sf"/>
</dbReference>
<dbReference type="CDD" id="cd06530">
    <property type="entry name" value="S26_SPase_I"/>
    <property type="match status" value="1"/>
</dbReference>
<feature type="domain" description="Peptidase S26" evidence="12">
    <location>
        <begin position="12"/>
        <end position="171"/>
    </location>
</feature>
<dbReference type="STRING" id="1618550.UT39_C0003G0063"/>
<comment type="caution">
    <text evidence="13">The sequence shown here is derived from an EMBL/GenBank/DDBJ whole genome shotgun (WGS) entry which is preliminary data.</text>
</comment>
<dbReference type="SUPFAM" id="SSF51306">
    <property type="entry name" value="LexA/Signal peptidase"/>
    <property type="match status" value="1"/>
</dbReference>
<dbReference type="Proteomes" id="UP000034246">
    <property type="component" value="Unassembled WGS sequence"/>
</dbReference>
<dbReference type="Gene3D" id="2.10.109.10">
    <property type="entry name" value="Umud Fragment, subunit A"/>
    <property type="match status" value="1"/>
</dbReference>
<dbReference type="AlphaFoldDB" id="A0A0G0N6I0"/>
<dbReference type="PROSITE" id="PS00761">
    <property type="entry name" value="SPASE_I_3"/>
    <property type="match status" value="1"/>
</dbReference>
<dbReference type="Pfam" id="PF10502">
    <property type="entry name" value="Peptidase_S26"/>
    <property type="match status" value="1"/>
</dbReference>
<dbReference type="InterPro" id="IPR000223">
    <property type="entry name" value="Pept_S26A_signal_pept_1"/>
</dbReference>
<comment type="catalytic activity">
    <reaction evidence="1 11">
        <text>Cleavage of hydrophobic, N-terminal signal or leader sequences from secreted and periplasmic proteins.</text>
        <dbReference type="EC" id="3.4.21.89"/>
    </reaction>
</comment>
<reference evidence="13 14" key="1">
    <citation type="journal article" date="2015" name="Nature">
        <title>rRNA introns, odd ribosomes, and small enigmatic genomes across a large radiation of phyla.</title>
        <authorList>
            <person name="Brown C.T."/>
            <person name="Hug L.A."/>
            <person name="Thomas B.C."/>
            <person name="Sharon I."/>
            <person name="Castelle C.J."/>
            <person name="Singh A."/>
            <person name="Wilkins M.J."/>
            <person name="Williams K.H."/>
            <person name="Banfield J.F."/>
        </authorList>
    </citation>
    <scope>NUCLEOTIDE SEQUENCE [LARGE SCALE GENOMIC DNA]</scope>
</reference>
<name>A0A0G0N6I0_9BACT</name>
<organism evidence="13 14">
    <name type="scientific">Candidatus Woesebacteria bacterium GW2011_GWA1_39_21</name>
    <dbReference type="NCBI Taxonomy" id="1618550"/>
    <lineage>
        <taxon>Bacteria</taxon>
        <taxon>Candidatus Woeseibacteriota</taxon>
    </lineage>
</organism>
<keyword evidence="8 11" id="KW-1133">Transmembrane helix</keyword>
<sequence length="186" mass="21655">MFLKRLGDLFLDLLEVFVTSFAVFLFIYLLVLQPHKIKGNSMEPNFHDGEYLLTNKLVYRFGKPQRGDIIVFKPPVAQEEEYIKRIIGLPEDVISIHDGRFYINGIVLQEDYLPQEIVTKGKVFLENNAEKTIPQGKYFVVGDNREYSSDSRYWGFINKSDINGKAWFIYWPPKSMGFIKHGTFTS</sequence>
<evidence type="ECO:0000256" key="3">
    <source>
        <dbReference type="ARBA" id="ARBA00009370"/>
    </source>
</evidence>
<comment type="subcellular location">
    <subcellularLocation>
        <location evidence="2">Cell membrane</location>
        <topology evidence="2">Single-pass type II membrane protein</topology>
    </subcellularLocation>
    <subcellularLocation>
        <location evidence="11">Membrane</location>
        <topology evidence="11">Single-pass type II membrane protein</topology>
    </subcellularLocation>
</comment>
<evidence type="ECO:0000256" key="2">
    <source>
        <dbReference type="ARBA" id="ARBA00004401"/>
    </source>
</evidence>
<dbReference type="GO" id="GO:0006465">
    <property type="term" value="P:signal peptide processing"/>
    <property type="evidence" value="ECO:0007669"/>
    <property type="project" value="InterPro"/>
</dbReference>
<dbReference type="GO" id="GO:0005886">
    <property type="term" value="C:plasma membrane"/>
    <property type="evidence" value="ECO:0007669"/>
    <property type="project" value="UniProtKB-SubCell"/>
</dbReference>
<proteinExistence type="inferred from homology"/>
<evidence type="ECO:0000259" key="12">
    <source>
        <dbReference type="Pfam" id="PF10502"/>
    </source>
</evidence>
<dbReference type="PANTHER" id="PTHR43390">
    <property type="entry name" value="SIGNAL PEPTIDASE I"/>
    <property type="match status" value="1"/>
</dbReference>
<evidence type="ECO:0000313" key="13">
    <source>
        <dbReference type="EMBL" id="KKR11794.1"/>
    </source>
</evidence>
<dbReference type="PRINTS" id="PR00727">
    <property type="entry name" value="LEADERPTASE"/>
</dbReference>
<keyword evidence="5" id="KW-1003">Cell membrane</keyword>
<evidence type="ECO:0000256" key="9">
    <source>
        <dbReference type="ARBA" id="ARBA00023136"/>
    </source>
</evidence>
<dbReference type="GO" id="GO:0004252">
    <property type="term" value="F:serine-type endopeptidase activity"/>
    <property type="evidence" value="ECO:0007669"/>
    <property type="project" value="InterPro"/>
</dbReference>
<dbReference type="InterPro" id="IPR019758">
    <property type="entry name" value="Pept_S26A_signal_pept_1_CS"/>
</dbReference>
<dbReference type="PATRIC" id="fig|1618550.3.peg.293"/>
<dbReference type="InterPro" id="IPR019533">
    <property type="entry name" value="Peptidase_S26"/>
</dbReference>
<evidence type="ECO:0000256" key="8">
    <source>
        <dbReference type="ARBA" id="ARBA00022989"/>
    </source>
</evidence>
<feature type="active site" evidence="10">
    <location>
        <position position="84"/>
    </location>
</feature>
<accession>A0A0G0N6I0</accession>
<keyword evidence="9 11" id="KW-0472">Membrane</keyword>
<evidence type="ECO:0000313" key="14">
    <source>
        <dbReference type="Proteomes" id="UP000034246"/>
    </source>
</evidence>
<evidence type="ECO:0000256" key="4">
    <source>
        <dbReference type="ARBA" id="ARBA00013208"/>
    </source>
</evidence>
<dbReference type="EC" id="3.4.21.89" evidence="4 11"/>
<evidence type="ECO:0000256" key="5">
    <source>
        <dbReference type="ARBA" id="ARBA00022475"/>
    </source>
</evidence>
<feature type="transmembrane region" description="Helical" evidence="11">
    <location>
        <begin position="13"/>
        <end position="32"/>
    </location>
</feature>
<comment type="similarity">
    <text evidence="3 11">Belongs to the peptidase S26 family.</text>
</comment>
<dbReference type="FunFam" id="2.10.109.10:FF:000008">
    <property type="entry name" value="Signal peptidase I"/>
    <property type="match status" value="1"/>
</dbReference>
<gene>
    <name evidence="13" type="ORF">UT39_C0003G0063</name>
</gene>
<keyword evidence="7 11" id="KW-0378">Hydrolase</keyword>
<evidence type="ECO:0000256" key="10">
    <source>
        <dbReference type="PIRSR" id="PIRSR600223-1"/>
    </source>
</evidence>
<feature type="active site" evidence="10">
    <location>
        <position position="41"/>
    </location>
</feature>
<evidence type="ECO:0000256" key="7">
    <source>
        <dbReference type="ARBA" id="ARBA00022801"/>
    </source>
</evidence>
<evidence type="ECO:0000256" key="6">
    <source>
        <dbReference type="ARBA" id="ARBA00022692"/>
    </source>
</evidence>
<dbReference type="EMBL" id="LBWP01000003">
    <property type="protein sequence ID" value="KKR11794.1"/>
    <property type="molecule type" value="Genomic_DNA"/>
</dbReference>
<dbReference type="PANTHER" id="PTHR43390:SF1">
    <property type="entry name" value="CHLOROPLAST PROCESSING PEPTIDASE"/>
    <property type="match status" value="1"/>
</dbReference>
<dbReference type="NCBIfam" id="TIGR02227">
    <property type="entry name" value="sigpep_I_bact"/>
    <property type="match status" value="1"/>
</dbReference>
<dbReference type="GO" id="GO:0009003">
    <property type="term" value="F:signal peptidase activity"/>
    <property type="evidence" value="ECO:0007669"/>
    <property type="project" value="UniProtKB-EC"/>
</dbReference>